<dbReference type="Gene3D" id="3.40.50.300">
    <property type="entry name" value="P-loop containing nucleotide triphosphate hydrolases"/>
    <property type="match status" value="1"/>
</dbReference>
<dbReference type="Pfam" id="PF25601">
    <property type="entry name" value="AAA_lid_14"/>
    <property type="match status" value="1"/>
</dbReference>
<keyword evidence="6" id="KW-0804">Transcription</keyword>
<dbReference type="PROSITE" id="PS50110">
    <property type="entry name" value="RESPONSE_REGULATORY"/>
    <property type="match status" value="1"/>
</dbReference>
<accession>A0A2U2MWB0</accession>
<dbReference type="Gene3D" id="1.10.8.60">
    <property type="match status" value="1"/>
</dbReference>
<dbReference type="SUPFAM" id="SSF46689">
    <property type="entry name" value="Homeodomain-like"/>
    <property type="match status" value="1"/>
</dbReference>
<evidence type="ECO:0000256" key="4">
    <source>
        <dbReference type="ARBA" id="ARBA00023012"/>
    </source>
</evidence>
<dbReference type="InterPro" id="IPR027417">
    <property type="entry name" value="P-loop_NTPase"/>
</dbReference>
<keyword evidence="1 7" id="KW-0597">Phosphoprotein</keyword>
<dbReference type="GO" id="GO:0000160">
    <property type="term" value="P:phosphorelay signal transduction system"/>
    <property type="evidence" value="ECO:0007669"/>
    <property type="project" value="UniProtKB-KW"/>
</dbReference>
<keyword evidence="2" id="KW-0547">Nucleotide-binding</keyword>
<dbReference type="PROSITE" id="PS50045">
    <property type="entry name" value="SIGMA54_INTERACT_4"/>
    <property type="match status" value="1"/>
</dbReference>
<keyword evidence="5" id="KW-0805">Transcription regulation</keyword>
<dbReference type="SUPFAM" id="SSF52172">
    <property type="entry name" value="CheY-like"/>
    <property type="match status" value="1"/>
</dbReference>
<dbReference type="SUPFAM" id="SSF52540">
    <property type="entry name" value="P-loop containing nucleoside triphosphate hydrolases"/>
    <property type="match status" value="1"/>
</dbReference>
<evidence type="ECO:0000256" key="1">
    <source>
        <dbReference type="ARBA" id="ARBA00022553"/>
    </source>
</evidence>
<keyword evidence="3" id="KW-0067">ATP-binding</keyword>
<evidence type="ECO:0000256" key="7">
    <source>
        <dbReference type="PROSITE-ProRule" id="PRU00169"/>
    </source>
</evidence>
<evidence type="ECO:0000259" key="8">
    <source>
        <dbReference type="PROSITE" id="PS50045"/>
    </source>
</evidence>
<dbReference type="Pfam" id="PF00158">
    <property type="entry name" value="Sigma54_activat"/>
    <property type="match status" value="1"/>
</dbReference>
<evidence type="ECO:0000313" key="11">
    <source>
        <dbReference type="Proteomes" id="UP000245474"/>
    </source>
</evidence>
<dbReference type="Gene3D" id="1.10.10.60">
    <property type="entry name" value="Homeodomain-like"/>
    <property type="match status" value="1"/>
</dbReference>
<dbReference type="GO" id="GO:0006355">
    <property type="term" value="P:regulation of DNA-templated transcription"/>
    <property type="evidence" value="ECO:0007669"/>
    <property type="project" value="InterPro"/>
</dbReference>
<evidence type="ECO:0000256" key="6">
    <source>
        <dbReference type="ARBA" id="ARBA00023163"/>
    </source>
</evidence>
<organism evidence="10 11">
    <name type="scientific">Sediminicurvatus halobius</name>
    <dbReference type="NCBI Taxonomy" id="2182432"/>
    <lineage>
        <taxon>Bacteria</taxon>
        <taxon>Pseudomonadati</taxon>
        <taxon>Pseudomonadota</taxon>
        <taxon>Gammaproteobacteria</taxon>
        <taxon>Chromatiales</taxon>
        <taxon>Ectothiorhodospiraceae</taxon>
        <taxon>Sediminicurvatus</taxon>
    </lineage>
</organism>
<name>A0A2U2MWB0_9GAMM</name>
<dbReference type="PANTHER" id="PTHR32071:SF116">
    <property type="entry name" value="TRANSCRIPTIONAL REGULATORY PROTEIN GLRR"/>
    <property type="match status" value="1"/>
</dbReference>
<dbReference type="Proteomes" id="UP000245474">
    <property type="component" value="Unassembled WGS sequence"/>
</dbReference>
<keyword evidence="4" id="KW-0902">Two-component regulatory system</keyword>
<evidence type="ECO:0000313" key="10">
    <source>
        <dbReference type="EMBL" id="PWG61149.1"/>
    </source>
</evidence>
<feature type="domain" description="Response regulatory" evidence="9">
    <location>
        <begin position="6"/>
        <end position="120"/>
    </location>
</feature>
<dbReference type="CDD" id="cd00009">
    <property type="entry name" value="AAA"/>
    <property type="match status" value="1"/>
</dbReference>
<dbReference type="InterPro" id="IPR009057">
    <property type="entry name" value="Homeodomain-like_sf"/>
</dbReference>
<dbReference type="InterPro" id="IPR011006">
    <property type="entry name" value="CheY-like_superfamily"/>
</dbReference>
<evidence type="ECO:0000259" key="9">
    <source>
        <dbReference type="PROSITE" id="PS50110"/>
    </source>
</evidence>
<dbReference type="InterPro" id="IPR058031">
    <property type="entry name" value="AAA_lid_NorR"/>
</dbReference>
<sequence>MTTGHRILVVDDDPGVLRLLCIRLRSQGYEVATAESGEEALANVAGVRPHLVITDLRMDGMDGMTLFQNLRRRHPNLPVIILTAHGSIPDAVEATKSGVFGFIPKPFEAPALLEQVESAIRLSGARSEATESENEAWRAHILTRSPAMEDVLQRARMVAPSEASVFIHGDSGTGKELLARAVHQASRRADGAFVAVNCGAIPENLLESELFGHRKGAFTGATSDHEGLFKAADGGTLFLDEIGDMPLSLQVKLLRVLQEQQIRPVGSTRALPVDVRIISATHRDLEDEMAEGRFREDLYYRLNVVSLSLPPLAERREDIPLLANHFLSQLAAKYGKRLRGFAPEAMERLVSAPWRGNIRQLYNVVEQAAILSTAPIVPDDLVQSALRDDTPGLPAFADARRDFERDYLVKLLQITEGNVSQAARLARRNRTEFYKLLNRHDLNPSLFKQAR</sequence>
<feature type="modified residue" description="4-aspartylphosphate" evidence="7">
    <location>
        <position position="55"/>
    </location>
</feature>
<keyword evidence="11" id="KW-1185">Reference proteome</keyword>
<dbReference type="OrthoDB" id="9804019at2"/>
<dbReference type="FunFam" id="3.40.50.300:FF:000006">
    <property type="entry name" value="DNA-binding transcriptional regulator NtrC"/>
    <property type="match status" value="1"/>
</dbReference>
<evidence type="ECO:0000256" key="3">
    <source>
        <dbReference type="ARBA" id="ARBA00022840"/>
    </source>
</evidence>
<reference evidence="10 11" key="1">
    <citation type="submission" date="2018-05" db="EMBL/GenBank/DDBJ databases">
        <title>Spiribacter halobius sp. nov., a moderately halophilic bacterium isolated from marine solar saltern.</title>
        <authorList>
            <person name="Zheng W.-S."/>
            <person name="Lu D.-C."/>
            <person name="Du Z.-J."/>
        </authorList>
    </citation>
    <scope>NUCLEOTIDE SEQUENCE [LARGE SCALE GENOMIC DNA]</scope>
    <source>
        <strain evidence="10 11">E85</strain>
    </source>
</reference>
<comment type="caution">
    <text evidence="10">The sequence shown here is derived from an EMBL/GenBank/DDBJ whole genome shotgun (WGS) entry which is preliminary data.</text>
</comment>
<dbReference type="Pfam" id="PF00072">
    <property type="entry name" value="Response_reg"/>
    <property type="match status" value="1"/>
</dbReference>
<dbReference type="PANTHER" id="PTHR32071">
    <property type="entry name" value="TRANSCRIPTIONAL REGULATORY PROTEIN"/>
    <property type="match status" value="1"/>
</dbReference>
<dbReference type="InterPro" id="IPR025662">
    <property type="entry name" value="Sigma_54_int_dom_ATP-bd_1"/>
</dbReference>
<evidence type="ECO:0000256" key="2">
    <source>
        <dbReference type="ARBA" id="ARBA00022741"/>
    </source>
</evidence>
<dbReference type="Gene3D" id="3.40.50.2300">
    <property type="match status" value="1"/>
</dbReference>
<protein>
    <submittedName>
        <fullName evidence="10">Two-component system response regulator GlrR</fullName>
    </submittedName>
</protein>
<dbReference type="FunFam" id="3.40.50.2300:FF:000018">
    <property type="entry name" value="DNA-binding transcriptional regulator NtrC"/>
    <property type="match status" value="1"/>
</dbReference>
<dbReference type="RefSeq" id="WP_109680198.1">
    <property type="nucleotide sequence ID" value="NZ_CP086615.1"/>
</dbReference>
<proteinExistence type="predicted"/>
<dbReference type="EMBL" id="QFFI01000047">
    <property type="protein sequence ID" value="PWG61149.1"/>
    <property type="molecule type" value="Genomic_DNA"/>
</dbReference>
<dbReference type="SMART" id="SM00448">
    <property type="entry name" value="REC"/>
    <property type="match status" value="1"/>
</dbReference>
<dbReference type="PROSITE" id="PS00675">
    <property type="entry name" value="SIGMA54_INTERACT_1"/>
    <property type="match status" value="1"/>
</dbReference>
<dbReference type="PROSITE" id="PS00676">
    <property type="entry name" value="SIGMA54_INTERACT_2"/>
    <property type="match status" value="1"/>
</dbReference>
<dbReference type="InterPro" id="IPR025943">
    <property type="entry name" value="Sigma_54_int_dom_ATP-bd_2"/>
</dbReference>
<dbReference type="InterPro" id="IPR002078">
    <property type="entry name" value="Sigma_54_int"/>
</dbReference>
<feature type="domain" description="Sigma-54 factor interaction" evidence="8">
    <location>
        <begin position="141"/>
        <end position="370"/>
    </location>
</feature>
<dbReference type="AlphaFoldDB" id="A0A2U2MWB0"/>
<gene>
    <name evidence="10" type="ORF">DEM34_17920</name>
</gene>
<dbReference type="SMART" id="SM00382">
    <property type="entry name" value="AAA"/>
    <property type="match status" value="1"/>
</dbReference>
<dbReference type="GO" id="GO:0005524">
    <property type="term" value="F:ATP binding"/>
    <property type="evidence" value="ECO:0007669"/>
    <property type="project" value="UniProtKB-KW"/>
</dbReference>
<dbReference type="InterPro" id="IPR001789">
    <property type="entry name" value="Sig_transdc_resp-reg_receiver"/>
</dbReference>
<dbReference type="InterPro" id="IPR003593">
    <property type="entry name" value="AAA+_ATPase"/>
</dbReference>
<evidence type="ECO:0000256" key="5">
    <source>
        <dbReference type="ARBA" id="ARBA00023015"/>
    </source>
</evidence>